<evidence type="ECO:0000313" key="2">
    <source>
        <dbReference type="EMBL" id="MBC9248374.1"/>
    </source>
</evidence>
<organism evidence="2 3">
    <name type="scientific">Paracoccus amoyensis</name>
    <dbReference type="NCBI Taxonomy" id="2760093"/>
    <lineage>
        <taxon>Bacteria</taxon>
        <taxon>Pseudomonadati</taxon>
        <taxon>Pseudomonadota</taxon>
        <taxon>Alphaproteobacteria</taxon>
        <taxon>Rhodobacterales</taxon>
        <taxon>Paracoccaceae</taxon>
        <taxon>Paracoccus</taxon>
    </lineage>
</organism>
<keyword evidence="1" id="KW-0732">Signal</keyword>
<protein>
    <submittedName>
        <fullName evidence="2">Uncharacterized protein</fullName>
    </submittedName>
</protein>
<reference evidence="2" key="1">
    <citation type="submission" date="2020-08" db="EMBL/GenBank/DDBJ databases">
        <title>Paracoccus amoyensis sp. nov., isolated from the surface seawater at coast of Xiamen, Fujian.</title>
        <authorList>
            <person name="Lyu L."/>
        </authorList>
    </citation>
    <scope>NUCLEOTIDE SEQUENCE</scope>
    <source>
        <strain evidence="2">11-3</strain>
    </source>
</reference>
<evidence type="ECO:0000256" key="1">
    <source>
        <dbReference type="SAM" id="SignalP"/>
    </source>
</evidence>
<sequence>MTSNAACWRQPATALAIATSLLSACATGGSDPGGAACPPVVGYDQATRDKAAAELEALPEDAALVGMMADYAVMRAQAQACAG</sequence>
<dbReference type="AlphaFoldDB" id="A0A926GJD2"/>
<proteinExistence type="predicted"/>
<feature type="signal peptide" evidence="1">
    <location>
        <begin position="1"/>
        <end position="26"/>
    </location>
</feature>
<feature type="chain" id="PRO_5036766156" evidence="1">
    <location>
        <begin position="27"/>
        <end position="83"/>
    </location>
</feature>
<keyword evidence="3" id="KW-1185">Reference proteome</keyword>
<accession>A0A926GJD2</accession>
<gene>
    <name evidence="2" type="ORF">H4P12_17040</name>
</gene>
<evidence type="ECO:0000313" key="3">
    <source>
        <dbReference type="Proteomes" id="UP000608594"/>
    </source>
</evidence>
<name>A0A926GJD2_9RHOB</name>
<dbReference type="EMBL" id="JACOQL010000006">
    <property type="protein sequence ID" value="MBC9248374.1"/>
    <property type="molecule type" value="Genomic_DNA"/>
</dbReference>
<dbReference type="Proteomes" id="UP000608594">
    <property type="component" value="Unassembled WGS sequence"/>
</dbReference>
<comment type="caution">
    <text evidence="2">The sequence shown here is derived from an EMBL/GenBank/DDBJ whole genome shotgun (WGS) entry which is preliminary data.</text>
</comment>